<sequence>MLPKRKLDELLPVRFRNGEQVKQFSKPCVRCGNMLQARDMEGAARLVEDHLAIAATARCPKCGDTFGIACVVDNTKRVRRVIIPSWAFGLYLRNLPTQAGELNPASAPEPRPQAGADEAPVPQPAARIEHRNVQRAEELVGRYGDKPIPAWVVVDGAQLNFERVELGDRVAPGEFLLDGCLVYRAA</sequence>
<protein>
    <submittedName>
        <fullName evidence="2">Uncharacterized protein</fullName>
    </submittedName>
</protein>
<dbReference type="EMBL" id="JAESND010000008">
    <property type="protein sequence ID" value="MBM3117154.1"/>
    <property type="molecule type" value="Genomic_DNA"/>
</dbReference>
<feature type="region of interest" description="Disordered" evidence="1">
    <location>
        <begin position="101"/>
        <end position="122"/>
    </location>
</feature>
<name>A0ABS2BQU2_9NEIS</name>
<proteinExistence type="predicted"/>
<reference evidence="2 3" key="1">
    <citation type="submission" date="2021-01" db="EMBL/GenBank/DDBJ databases">
        <title>Draft Genome Sequence and Polyhydroxyalkanoate Biosynthetic Potential of Jeongeupia naejangsanensis Type Strain DSM 24253.</title>
        <authorList>
            <person name="Turrini P."/>
            <person name="Artuso I."/>
            <person name="Lugli G.A."/>
            <person name="Frangipani E."/>
            <person name="Ventura M."/>
            <person name="Visca P."/>
        </authorList>
    </citation>
    <scope>NUCLEOTIDE SEQUENCE [LARGE SCALE GENOMIC DNA]</scope>
    <source>
        <strain evidence="2 3">DSM 24253</strain>
    </source>
</reference>
<evidence type="ECO:0000313" key="2">
    <source>
        <dbReference type="EMBL" id="MBM3117154.1"/>
    </source>
</evidence>
<gene>
    <name evidence="2" type="ORF">JMJ54_15055</name>
</gene>
<evidence type="ECO:0000313" key="3">
    <source>
        <dbReference type="Proteomes" id="UP000809431"/>
    </source>
</evidence>
<keyword evidence="3" id="KW-1185">Reference proteome</keyword>
<evidence type="ECO:0000256" key="1">
    <source>
        <dbReference type="SAM" id="MobiDB-lite"/>
    </source>
</evidence>
<accession>A0ABS2BQU2</accession>
<dbReference type="RefSeq" id="WP_203539375.1">
    <property type="nucleotide sequence ID" value="NZ_JAESND010000008.1"/>
</dbReference>
<dbReference type="Proteomes" id="UP000809431">
    <property type="component" value="Unassembled WGS sequence"/>
</dbReference>
<comment type="caution">
    <text evidence="2">The sequence shown here is derived from an EMBL/GenBank/DDBJ whole genome shotgun (WGS) entry which is preliminary data.</text>
</comment>
<organism evidence="2 3">
    <name type="scientific">Jeongeupia naejangsanensis</name>
    <dbReference type="NCBI Taxonomy" id="613195"/>
    <lineage>
        <taxon>Bacteria</taxon>
        <taxon>Pseudomonadati</taxon>
        <taxon>Pseudomonadota</taxon>
        <taxon>Betaproteobacteria</taxon>
        <taxon>Neisseriales</taxon>
        <taxon>Chitinibacteraceae</taxon>
        <taxon>Jeongeupia</taxon>
    </lineage>
</organism>